<evidence type="ECO:0000313" key="2">
    <source>
        <dbReference type="Proteomes" id="UP000503462"/>
    </source>
</evidence>
<protein>
    <recommendedName>
        <fullName evidence="3">F-box domain-containing protein</fullName>
    </recommendedName>
</protein>
<dbReference type="EMBL" id="CP051141">
    <property type="protein sequence ID" value="QIW98612.1"/>
    <property type="molecule type" value="Genomic_DNA"/>
</dbReference>
<evidence type="ECO:0008006" key="3">
    <source>
        <dbReference type="Google" id="ProtNLM"/>
    </source>
</evidence>
<dbReference type="AlphaFoldDB" id="A0A6H0XV48"/>
<proteinExistence type="predicted"/>
<sequence>MGPLGPSPSDTSPVHRLNEDLRLLIFKELMIIDKPALLSATLTCREWNHTARIVLDNTLGPLVINENFRQRTRHVLQRYQTSDALRQRVHHIHIGEWHAYDSERHYLPRRRKRGRTSYINPDRNPWDEGQFFSPTWNASARQVCVRLRNLTIDIPAAPLQNPRYHEVLARDLPRLRQLCVRQPLDIYNERPGSPTPGETQISPLYEDEFVLANATAIFDRYASQNNNLDTIVLFSGSLPPRHIYRDGSRWSFREHSIRVDRAPIPRMPDEKGGPAVHALEVQKLESSIAQGAFQLRQDHLPRLLNDAISNATFGVQWGPDLSNGCVQVD</sequence>
<gene>
    <name evidence="1" type="ORF">AMS68_004130</name>
</gene>
<evidence type="ECO:0000313" key="1">
    <source>
        <dbReference type="EMBL" id="QIW98612.1"/>
    </source>
</evidence>
<dbReference type="Proteomes" id="UP000503462">
    <property type="component" value="Chromosome 3"/>
</dbReference>
<accession>A0A6H0XV48</accession>
<keyword evidence="2" id="KW-1185">Reference proteome</keyword>
<reference evidence="1 2" key="1">
    <citation type="journal article" date="2016" name="Sci. Rep.">
        <title>Peltaster fructicola genome reveals evolution from an invasive phytopathogen to an ectophytic parasite.</title>
        <authorList>
            <person name="Xu C."/>
            <person name="Chen H."/>
            <person name="Gleason M.L."/>
            <person name="Xu J.R."/>
            <person name="Liu H."/>
            <person name="Zhang R."/>
            <person name="Sun G."/>
        </authorList>
    </citation>
    <scope>NUCLEOTIDE SEQUENCE [LARGE SCALE GENOMIC DNA]</scope>
    <source>
        <strain evidence="1 2">LNHT1506</strain>
    </source>
</reference>
<organism evidence="1 2">
    <name type="scientific">Peltaster fructicola</name>
    <dbReference type="NCBI Taxonomy" id="286661"/>
    <lineage>
        <taxon>Eukaryota</taxon>
        <taxon>Fungi</taxon>
        <taxon>Dikarya</taxon>
        <taxon>Ascomycota</taxon>
        <taxon>Pezizomycotina</taxon>
        <taxon>Dothideomycetes</taxon>
        <taxon>Dothideomycetes incertae sedis</taxon>
        <taxon>Peltaster</taxon>
    </lineage>
</organism>
<name>A0A6H0XV48_9PEZI</name>